<reference evidence="6 7" key="1">
    <citation type="submission" date="2016-10" db="EMBL/GenBank/DDBJ databases">
        <authorList>
            <person name="de Groot N.N."/>
        </authorList>
    </citation>
    <scope>NUCLEOTIDE SEQUENCE [LARGE SCALE GENOMIC DNA]</scope>
    <source>
        <strain evidence="6 7">U95</strain>
    </source>
</reference>
<protein>
    <submittedName>
        <fullName evidence="6">Transcriptional regulator, LysR family</fullName>
    </submittedName>
</protein>
<dbReference type="Proteomes" id="UP000198767">
    <property type="component" value="Unassembled WGS sequence"/>
</dbReference>
<accession>A0A1G5PKI1</accession>
<dbReference type="STRING" id="1156985.SAMN04488118_101205"/>
<dbReference type="InterPro" id="IPR036388">
    <property type="entry name" value="WH-like_DNA-bd_sf"/>
</dbReference>
<dbReference type="PANTHER" id="PTHR30537">
    <property type="entry name" value="HTH-TYPE TRANSCRIPTIONAL REGULATOR"/>
    <property type="match status" value="1"/>
</dbReference>
<dbReference type="InterPro" id="IPR058163">
    <property type="entry name" value="LysR-type_TF_proteobact-type"/>
</dbReference>
<dbReference type="GO" id="GO:0006351">
    <property type="term" value="P:DNA-templated transcription"/>
    <property type="evidence" value="ECO:0007669"/>
    <property type="project" value="TreeGrafter"/>
</dbReference>
<dbReference type="PANTHER" id="PTHR30537:SF26">
    <property type="entry name" value="GLYCINE CLEAVAGE SYSTEM TRANSCRIPTIONAL ACTIVATOR"/>
    <property type="match status" value="1"/>
</dbReference>
<name>A0A1G5PKI1_9RHOB</name>
<dbReference type="InterPro" id="IPR036390">
    <property type="entry name" value="WH_DNA-bd_sf"/>
</dbReference>
<dbReference type="InterPro" id="IPR000847">
    <property type="entry name" value="LysR_HTH_N"/>
</dbReference>
<dbReference type="PRINTS" id="PR00039">
    <property type="entry name" value="HTHLYSR"/>
</dbReference>
<dbReference type="FunFam" id="1.10.10.10:FF:000038">
    <property type="entry name" value="Glycine cleavage system transcriptional activator"/>
    <property type="match status" value="1"/>
</dbReference>
<keyword evidence="3" id="KW-0238">DNA-binding</keyword>
<gene>
    <name evidence="6" type="ORF">SAMN04488118_101205</name>
</gene>
<evidence type="ECO:0000313" key="6">
    <source>
        <dbReference type="EMBL" id="SCZ50013.1"/>
    </source>
</evidence>
<keyword evidence="2" id="KW-0805">Transcription regulation</keyword>
<dbReference type="CDD" id="cd08432">
    <property type="entry name" value="PBP2_GcdR_TrpI_HvrB_AmpR_like"/>
    <property type="match status" value="1"/>
</dbReference>
<proteinExistence type="inferred from homology"/>
<dbReference type="PROSITE" id="PS50931">
    <property type="entry name" value="HTH_LYSR"/>
    <property type="match status" value="1"/>
</dbReference>
<evidence type="ECO:0000256" key="1">
    <source>
        <dbReference type="ARBA" id="ARBA00009437"/>
    </source>
</evidence>
<evidence type="ECO:0000259" key="5">
    <source>
        <dbReference type="PROSITE" id="PS50931"/>
    </source>
</evidence>
<dbReference type="SUPFAM" id="SSF53850">
    <property type="entry name" value="Periplasmic binding protein-like II"/>
    <property type="match status" value="1"/>
</dbReference>
<dbReference type="SUPFAM" id="SSF46785">
    <property type="entry name" value="Winged helix' DNA-binding domain"/>
    <property type="match status" value="1"/>
</dbReference>
<dbReference type="InterPro" id="IPR005119">
    <property type="entry name" value="LysR_subst-bd"/>
</dbReference>
<sequence length="336" mass="37718">MTHVIFHDKRDFSELHLSNTYLNMSDVLPPLTALRAFDAAARHMSFTLAADELNVTPAALSFQIKSLESHLGMPLFRRLNRAVELTEAGKALAPGAADGFQVLRDAWRTAKRLQDHATLTVTAGPALTAKWLAPRLYEFARRHPDIDLRFSATLRALDLRRDDVDVAIRFGVNDDDGLYSNPVRKEWSTPVMSPALAEQFPTPESLIKAPLIFDDSLSFLEHRPDWPQWFQAMGLDYVPEHGTRFSQADHAVDAAIAGIGVALGRRAMILKDLEEGRLVAPFRTAIETEGRFRFVCLPGAIERPQVAAFHDWFFSEIEKTKNVSDDFTIIPLNKKS</sequence>
<dbReference type="Gene3D" id="1.10.10.10">
    <property type="entry name" value="Winged helix-like DNA-binding domain superfamily/Winged helix DNA-binding domain"/>
    <property type="match status" value="1"/>
</dbReference>
<dbReference type="AlphaFoldDB" id="A0A1G5PKI1"/>
<dbReference type="Pfam" id="PF00126">
    <property type="entry name" value="HTH_1"/>
    <property type="match status" value="1"/>
</dbReference>
<organism evidence="6 7">
    <name type="scientific">Epibacterium ulvae</name>
    <dbReference type="NCBI Taxonomy" id="1156985"/>
    <lineage>
        <taxon>Bacteria</taxon>
        <taxon>Pseudomonadati</taxon>
        <taxon>Pseudomonadota</taxon>
        <taxon>Alphaproteobacteria</taxon>
        <taxon>Rhodobacterales</taxon>
        <taxon>Roseobacteraceae</taxon>
        <taxon>Epibacterium</taxon>
    </lineage>
</organism>
<dbReference type="GO" id="GO:0003700">
    <property type="term" value="F:DNA-binding transcription factor activity"/>
    <property type="evidence" value="ECO:0007669"/>
    <property type="project" value="InterPro"/>
</dbReference>
<evidence type="ECO:0000256" key="2">
    <source>
        <dbReference type="ARBA" id="ARBA00023015"/>
    </source>
</evidence>
<evidence type="ECO:0000313" key="7">
    <source>
        <dbReference type="Proteomes" id="UP000198767"/>
    </source>
</evidence>
<evidence type="ECO:0000256" key="4">
    <source>
        <dbReference type="ARBA" id="ARBA00023163"/>
    </source>
</evidence>
<evidence type="ECO:0000256" key="3">
    <source>
        <dbReference type="ARBA" id="ARBA00023125"/>
    </source>
</evidence>
<dbReference type="Gene3D" id="3.40.190.10">
    <property type="entry name" value="Periplasmic binding protein-like II"/>
    <property type="match status" value="2"/>
</dbReference>
<comment type="similarity">
    <text evidence="1">Belongs to the LysR transcriptional regulatory family.</text>
</comment>
<dbReference type="GO" id="GO:0043565">
    <property type="term" value="F:sequence-specific DNA binding"/>
    <property type="evidence" value="ECO:0007669"/>
    <property type="project" value="TreeGrafter"/>
</dbReference>
<dbReference type="EMBL" id="FMWG01000001">
    <property type="protein sequence ID" value="SCZ50013.1"/>
    <property type="molecule type" value="Genomic_DNA"/>
</dbReference>
<keyword evidence="4" id="KW-0804">Transcription</keyword>
<feature type="domain" description="HTH lysR-type" evidence="5">
    <location>
        <begin position="29"/>
        <end position="86"/>
    </location>
</feature>
<keyword evidence="7" id="KW-1185">Reference proteome</keyword>
<dbReference type="Pfam" id="PF03466">
    <property type="entry name" value="LysR_substrate"/>
    <property type="match status" value="1"/>
</dbReference>
<dbReference type="NCBIfam" id="NF008352">
    <property type="entry name" value="PRK11139.1"/>
    <property type="match status" value="1"/>
</dbReference>